<sequence length="90" mass="9722">MDESAAERAWEQKQNTNHQQSPFRSSSQCKLGQALQVQPAAGSVVLEARTREFKVLQSTPRPEAKQALAGARRFELVQSAPCTVGLGIGG</sequence>
<dbReference type="Proteomes" id="UP001149074">
    <property type="component" value="Unassembled WGS sequence"/>
</dbReference>
<dbReference type="RefSeq" id="XP_056470265.1">
    <property type="nucleotide sequence ID" value="XM_056622849.1"/>
</dbReference>
<organism evidence="2 3">
    <name type="scientific">Penicillium argentinense</name>
    <dbReference type="NCBI Taxonomy" id="1131581"/>
    <lineage>
        <taxon>Eukaryota</taxon>
        <taxon>Fungi</taxon>
        <taxon>Dikarya</taxon>
        <taxon>Ascomycota</taxon>
        <taxon>Pezizomycotina</taxon>
        <taxon>Eurotiomycetes</taxon>
        <taxon>Eurotiomycetidae</taxon>
        <taxon>Eurotiales</taxon>
        <taxon>Aspergillaceae</taxon>
        <taxon>Penicillium</taxon>
    </lineage>
</organism>
<dbReference type="GeneID" id="81361828"/>
<gene>
    <name evidence="2" type="ORF">N7532_010358</name>
</gene>
<name>A0A9W9EPG1_9EURO</name>
<reference evidence="2" key="1">
    <citation type="submission" date="2022-11" db="EMBL/GenBank/DDBJ databases">
        <authorList>
            <person name="Petersen C."/>
        </authorList>
    </citation>
    <scope>NUCLEOTIDE SEQUENCE</scope>
    <source>
        <strain evidence="2">IBT 30761</strain>
    </source>
</reference>
<accession>A0A9W9EPG1</accession>
<comment type="caution">
    <text evidence="2">The sequence shown here is derived from an EMBL/GenBank/DDBJ whole genome shotgun (WGS) entry which is preliminary data.</text>
</comment>
<evidence type="ECO:0000313" key="3">
    <source>
        <dbReference type="Proteomes" id="UP001149074"/>
    </source>
</evidence>
<feature type="compositionally biased region" description="Polar residues" evidence="1">
    <location>
        <begin position="12"/>
        <end position="28"/>
    </location>
</feature>
<feature type="region of interest" description="Disordered" evidence="1">
    <location>
        <begin position="1"/>
        <end position="28"/>
    </location>
</feature>
<evidence type="ECO:0000313" key="2">
    <source>
        <dbReference type="EMBL" id="KAJ5085587.1"/>
    </source>
</evidence>
<keyword evidence="3" id="KW-1185">Reference proteome</keyword>
<evidence type="ECO:0000256" key="1">
    <source>
        <dbReference type="SAM" id="MobiDB-lite"/>
    </source>
</evidence>
<feature type="compositionally biased region" description="Basic and acidic residues" evidence="1">
    <location>
        <begin position="1"/>
        <end position="11"/>
    </location>
</feature>
<dbReference type="EMBL" id="JAPQKI010000010">
    <property type="protein sequence ID" value="KAJ5085587.1"/>
    <property type="molecule type" value="Genomic_DNA"/>
</dbReference>
<proteinExistence type="predicted"/>
<protein>
    <submittedName>
        <fullName evidence="2">Uncharacterized protein</fullName>
    </submittedName>
</protein>
<dbReference type="AlphaFoldDB" id="A0A9W9EPG1"/>
<reference evidence="2" key="2">
    <citation type="journal article" date="2023" name="IMA Fungus">
        <title>Comparative genomic study of the Penicillium genus elucidates a diverse pangenome and 15 lateral gene transfer events.</title>
        <authorList>
            <person name="Petersen C."/>
            <person name="Sorensen T."/>
            <person name="Nielsen M.R."/>
            <person name="Sondergaard T.E."/>
            <person name="Sorensen J.L."/>
            <person name="Fitzpatrick D.A."/>
            <person name="Frisvad J.C."/>
            <person name="Nielsen K.L."/>
        </authorList>
    </citation>
    <scope>NUCLEOTIDE SEQUENCE</scope>
    <source>
        <strain evidence="2">IBT 30761</strain>
    </source>
</reference>